<dbReference type="InterPro" id="IPR010730">
    <property type="entry name" value="HET"/>
</dbReference>
<evidence type="ECO:0000313" key="3">
    <source>
        <dbReference type="Proteomes" id="UP000624404"/>
    </source>
</evidence>
<sequence>MLDSTYCNTKLPQFPCIVIDGMAESRYHYRPLNEFDSIRLLVLQPSVDITTNIHCTLLTTTLTKCDNDIISGYTALSYVWGDARVTKSIYIENKIFEVTTNLDSALRHLRDSSRVQLLWVDAICIDQTNDNEKSKQVVQIGRVYQVARNTVIYLGESTESSKLLLQVIQRSHDRILSSGNSTAMDKLAAILKGMDLDKVKDLFLDILERPWFTRIWVLQELIFSANPWVQCGQLRVKWKQLFNAFETISISISGSRPSRLHESLGRFVAMNQKRDTFKLTREPSDIPVRDILELLTARRGLGVSDPRDMLFAHKGILQGSPDVEYSQNMALVVDYSRSVKDVYTNLARYCIEKSSDDRKLEVLSHIEGGKESWHKEKELDLPSWTPDWTLRGYPRPYRYLREMAYVEGGSWPGACSKKRKGHYSSLQCWWLKSSFVCSGWSAGTITKVSRAITPVKAAWKLQKEDVLLSLLQKDSIKEAWTMALTGVYNRWCSTIEPLYHETDLTETPLEDSLRPRLSLTSMFKKSGLGLDVLKEIASTLSLDDLHSLEENEDFFRSSITTASRFASTLSIILWAHAVIENVEISKAIFSEALYNRKFATLEDGTLTLVPAAARKGDVICFLAADLTTPFLLRPKHVRFADLEKENKKYLSGVLEASYYTYSDYTFMGECHIDTPCYTPEWKPMHRAIDEAHSRRIKRYEDELAGELDDDTSRRLEIFPIS</sequence>
<dbReference type="AlphaFoldDB" id="A0A8H2VX30"/>
<dbReference type="Pfam" id="PF06985">
    <property type="entry name" value="HET"/>
    <property type="match status" value="1"/>
</dbReference>
<feature type="domain" description="Heterokaryon incompatibility" evidence="1">
    <location>
        <begin position="73"/>
        <end position="220"/>
    </location>
</feature>
<dbReference type="Proteomes" id="UP000624404">
    <property type="component" value="Unassembled WGS sequence"/>
</dbReference>
<dbReference type="InterPro" id="IPR052895">
    <property type="entry name" value="HetReg/Transcr_Mod"/>
</dbReference>
<organism evidence="2 3">
    <name type="scientific">Sclerotinia trifoliorum</name>
    <dbReference type="NCBI Taxonomy" id="28548"/>
    <lineage>
        <taxon>Eukaryota</taxon>
        <taxon>Fungi</taxon>
        <taxon>Dikarya</taxon>
        <taxon>Ascomycota</taxon>
        <taxon>Pezizomycotina</taxon>
        <taxon>Leotiomycetes</taxon>
        <taxon>Helotiales</taxon>
        <taxon>Sclerotiniaceae</taxon>
        <taxon>Sclerotinia</taxon>
    </lineage>
</organism>
<gene>
    <name evidence="2" type="ORF">SCLTRI_LOCUS5534</name>
</gene>
<evidence type="ECO:0000259" key="1">
    <source>
        <dbReference type="Pfam" id="PF06985"/>
    </source>
</evidence>
<keyword evidence="3" id="KW-1185">Reference proteome</keyword>
<name>A0A8H2VX30_9HELO</name>
<reference evidence="2" key="1">
    <citation type="submission" date="2020-10" db="EMBL/GenBank/DDBJ databases">
        <authorList>
            <person name="Kusch S."/>
        </authorList>
    </citation>
    <scope>NUCLEOTIDE SEQUENCE</scope>
    <source>
        <strain evidence="2">SwB9</strain>
    </source>
</reference>
<evidence type="ECO:0000313" key="2">
    <source>
        <dbReference type="EMBL" id="CAD6445746.1"/>
    </source>
</evidence>
<dbReference type="PANTHER" id="PTHR24148">
    <property type="entry name" value="ANKYRIN REPEAT DOMAIN-CONTAINING PROTEIN 39 HOMOLOG-RELATED"/>
    <property type="match status" value="1"/>
</dbReference>
<proteinExistence type="predicted"/>
<comment type="caution">
    <text evidence="2">The sequence shown here is derived from an EMBL/GenBank/DDBJ whole genome shotgun (WGS) entry which is preliminary data.</text>
</comment>
<dbReference type="EMBL" id="CAJHIA010000017">
    <property type="protein sequence ID" value="CAD6445746.1"/>
    <property type="molecule type" value="Genomic_DNA"/>
</dbReference>
<dbReference type="PANTHER" id="PTHR24148:SF73">
    <property type="entry name" value="HET DOMAIN PROTEIN (AFU_ORTHOLOGUE AFUA_8G01020)"/>
    <property type="match status" value="1"/>
</dbReference>
<accession>A0A8H2VX30</accession>
<protein>
    <submittedName>
        <fullName evidence="2">C564fe6c-ab02-43dd-bdf0-03568cddf46c-CDS</fullName>
    </submittedName>
</protein>
<dbReference type="OrthoDB" id="2157530at2759"/>